<organism evidence="2 3">
    <name type="scientific">Brevibacterium aurantiacum</name>
    <dbReference type="NCBI Taxonomy" id="273384"/>
    <lineage>
        <taxon>Bacteria</taxon>
        <taxon>Bacillati</taxon>
        <taxon>Actinomycetota</taxon>
        <taxon>Actinomycetes</taxon>
        <taxon>Micrococcales</taxon>
        <taxon>Brevibacteriaceae</taxon>
        <taxon>Brevibacterium</taxon>
    </lineage>
</organism>
<name>A0A556C3F9_BREAU</name>
<dbReference type="EMBL" id="VLTK01000023">
    <property type="protein sequence ID" value="TSI11987.1"/>
    <property type="molecule type" value="Genomic_DNA"/>
</dbReference>
<keyword evidence="1" id="KW-1133">Transmembrane helix</keyword>
<dbReference type="AlphaFoldDB" id="A0A556C3F9"/>
<comment type="caution">
    <text evidence="2">The sequence shown here is derived from an EMBL/GenBank/DDBJ whole genome shotgun (WGS) entry which is preliminary data.</text>
</comment>
<dbReference type="RefSeq" id="WP_143924571.1">
    <property type="nucleotide sequence ID" value="NZ_VLTK01000023.1"/>
</dbReference>
<keyword evidence="1" id="KW-0812">Transmembrane</keyword>
<accession>A0A556C3F9</accession>
<dbReference type="Proteomes" id="UP000316406">
    <property type="component" value="Unassembled WGS sequence"/>
</dbReference>
<keyword evidence="1" id="KW-0472">Membrane</keyword>
<proteinExistence type="predicted"/>
<dbReference type="OrthoDB" id="5476371at2"/>
<gene>
    <name evidence="2" type="ORF">FO013_21325</name>
</gene>
<reference evidence="2 3" key="1">
    <citation type="submission" date="2019-07" db="EMBL/GenBank/DDBJ databases">
        <title>Draft genome sequence of Brevibacterium aurantiacum XU54 isolated from Xinjiang China.</title>
        <authorList>
            <person name="Xu X."/>
        </authorList>
    </citation>
    <scope>NUCLEOTIDE SEQUENCE [LARGE SCALE GENOMIC DNA]</scope>
    <source>
        <strain evidence="2 3">XU54</strain>
    </source>
</reference>
<feature type="transmembrane region" description="Helical" evidence="1">
    <location>
        <begin position="6"/>
        <end position="31"/>
    </location>
</feature>
<evidence type="ECO:0000313" key="3">
    <source>
        <dbReference type="Proteomes" id="UP000316406"/>
    </source>
</evidence>
<evidence type="ECO:0000313" key="2">
    <source>
        <dbReference type="EMBL" id="TSI11987.1"/>
    </source>
</evidence>
<evidence type="ECO:0000256" key="1">
    <source>
        <dbReference type="SAM" id="Phobius"/>
    </source>
</evidence>
<protein>
    <submittedName>
        <fullName evidence="2">Uncharacterized protein</fullName>
    </submittedName>
</protein>
<sequence length="176" mass="19507">MSSEILVAVFVGVLTAVITGGCGLVGIIWTLRNSDKHRRLEAIRSTHDTAVSACESARALIEHASFWIWELSVERDDNAGSEYSLPTPTEMADALIAEDQKVRAALYRVEMGNADPSIRENAQEVRSIIGHQIERIARILQMSEGTRQLRTLLGEIESMESPLRELENSIVKAFDS</sequence>
<keyword evidence="3" id="KW-1185">Reference proteome</keyword>